<dbReference type="Gene3D" id="1.10.1220.10">
    <property type="entry name" value="Met repressor-like"/>
    <property type="match status" value="1"/>
</dbReference>
<organism evidence="1 2">
    <name type="scientific">Dolichospermum compactum NIES-806</name>
    <dbReference type="NCBI Taxonomy" id="1973481"/>
    <lineage>
        <taxon>Bacteria</taxon>
        <taxon>Bacillati</taxon>
        <taxon>Cyanobacteriota</taxon>
        <taxon>Cyanophyceae</taxon>
        <taxon>Nostocales</taxon>
        <taxon>Aphanizomenonaceae</taxon>
        <taxon>Dolichospermum</taxon>
        <taxon>Dolichospermum compactum</taxon>
    </lineage>
</organism>
<proteinExistence type="predicted"/>
<protein>
    <submittedName>
        <fullName evidence="1">Uncharacterized protein</fullName>
    </submittedName>
</protein>
<dbReference type="Proteomes" id="UP000218702">
    <property type="component" value="Chromosome"/>
</dbReference>
<gene>
    <name evidence="1" type="ORF">NIES806_33210</name>
</gene>
<reference evidence="1 2" key="1">
    <citation type="submission" date="2017-06" db="EMBL/GenBank/DDBJ databases">
        <title>Genome sequencing of cyanobaciteial culture collection at National Institute for Environmental Studies (NIES).</title>
        <authorList>
            <person name="Hirose Y."/>
            <person name="Shimura Y."/>
            <person name="Fujisawa T."/>
            <person name="Nakamura Y."/>
            <person name="Kawachi M."/>
        </authorList>
    </citation>
    <scope>NUCLEOTIDE SEQUENCE [LARGE SCALE GENOMIC DNA]</scope>
    <source>
        <strain evidence="1 2">NIES-806</strain>
    </source>
</reference>
<dbReference type="GO" id="GO:0006355">
    <property type="term" value="P:regulation of DNA-templated transcription"/>
    <property type="evidence" value="ECO:0007669"/>
    <property type="project" value="InterPro"/>
</dbReference>
<evidence type="ECO:0000313" key="1">
    <source>
        <dbReference type="EMBL" id="BAZ87103.1"/>
    </source>
</evidence>
<dbReference type="InterPro" id="IPR013321">
    <property type="entry name" value="Arc_rbn_hlx_hlx"/>
</dbReference>
<dbReference type="OrthoDB" id="495502at2"/>
<dbReference type="AlphaFoldDB" id="A0A1Z4V6R3"/>
<keyword evidence="2" id="KW-1185">Reference proteome</keyword>
<accession>A0A1Z4V6R3</accession>
<sequence length="84" mass="9835">MTSIKTAISIEESLYEEVIALAHEMKIPRSKLVALAMAEFLRRQKHRQLVESINEAYADDLDESEQIMLTAMRYHQGQLQEKEW</sequence>
<dbReference type="KEGG" id="dcm:NIES806_33210"/>
<dbReference type="RefSeq" id="WP_096668957.1">
    <property type="nucleotide sequence ID" value="NZ_AP018316.1"/>
</dbReference>
<name>A0A1Z4V6R3_9CYAN</name>
<dbReference type="EMBL" id="AP018316">
    <property type="protein sequence ID" value="BAZ87103.1"/>
    <property type="molecule type" value="Genomic_DNA"/>
</dbReference>
<evidence type="ECO:0000313" key="2">
    <source>
        <dbReference type="Proteomes" id="UP000218702"/>
    </source>
</evidence>